<keyword evidence="5" id="KW-0460">Magnesium</keyword>
<dbReference type="EMBL" id="CALTRL010002099">
    <property type="protein sequence ID" value="CAH7674673.1"/>
    <property type="molecule type" value="Genomic_DNA"/>
</dbReference>
<dbReference type="InterPro" id="IPR033749">
    <property type="entry name" value="Polyprenyl_synt_CS"/>
</dbReference>
<dbReference type="PANTHER" id="PTHR12001:SF69">
    <property type="entry name" value="ALL TRANS-POLYPRENYL-DIPHOSPHATE SYNTHASE PDSS1"/>
    <property type="match status" value="1"/>
</dbReference>
<evidence type="ECO:0000256" key="7">
    <source>
        <dbReference type="ARBA" id="ARBA00032380"/>
    </source>
</evidence>
<evidence type="ECO:0000256" key="6">
    <source>
        <dbReference type="ARBA" id="ARBA00023229"/>
    </source>
</evidence>
<evidence type="ECO:0000256" key="4">
    <source>
        <dbReference type="ARBA" id="ARBA00022723"/>
    </source>
</evidence>
<feature type="non-terminal residue" evidence="13">
    <location>
        <position position="1"/>
    </location>
</feature>
<dbReference type="GO" id="GO:0006744">
    <property type="term" value="P:ubiquinone biosynthetic process"/>
    <property type="evidence" value="ECO:0007669"/>
    <property type="project" value="TreeGrafter"/>
</dbReference>
<dbReference type="InterPro" id="IPR000092">
    <property type="entry name" value="Polyprenyl_synt"/>
</dbReference>
<dbReference type="CDD" id="cd00685">
    <property type="entry name" value="Trans_IPPS_HT"/>
    <property type="match status" value="1"/>
</dbReference>
<evidence type="ECO:0000256" key="1">
    <source>
        <dbReference type="ARBA" id="ARBA00001946"/>
    </source>
</evidence>
<sequence>IDPFKLLSTELKRLRLNVVKLIETKDQINLNRVSSYYLSSSANGKMLRPLIVLLISAATTTSTTPLTTTHPQPSSRQIDEPYSPLEILNDFSIPIEPSSSSTSSAILPSQIRLAEITEMIHVASLLHDDVIDLADQRRGQRSSPAEFGNKLSILAGDFLLSRSSVLLSRIGNHQVTELIATAISNLVQGELIQFDQAIVNDRQSERQTQTTNDFDAENRGTGSAVEEDRLSGLKPLEFESLMEDYLRKTYLKTASLMAKTARSTVILSHDPIIHQPLIESVYQFAKNLGLAFQIVDDILDYTGSVEVMGKPSNGSDLKLGLITAPTLYAWLEHPELGELIRRRFKNQGDVELVQSIVISSGAIPSSYRLAQGFIDRAKLELIKSVKPSEFRSGLENLCDMVINR</sequence>
<evidence type="ECO:0000256" key="3">
    <source>
        <dbReference type="ARBA" id="ARBA00022679"/>
    </source>
</evidence>
<evidence type="ECO:0000256" key="12">
    <source>
        <dbReference type="SAM" id="MobiDB-lite"/>
    </source>
</evidence>
<dbReference type="GO" id="GO:0046872">
    <property type="term" value="F:metal ion binding"/>
    <property type="evidence" value="ECO:0007669"/>
    <property type="project" value="UniProtKB-KW"/>
</dbReference>
<protein>
    <recommendedName>
        <fullName evidence="10">(2E,6E)-farnesyl diphosphate synthase</fullName>
    </recommendedName>
    <alternativeName>
        <fullName evidence="9">Dimethylallyltranstransferase</fullName>
    </alternativeName>
    <alternativeName>
        <fullName evidence="8">Farnesyl diphosphate synthase</fullName>
    </alternativeName>
    <alternativeName>
        <fullName evidence="7">Geranyltranstransferase</fullName>
    </alternativeName>
</protein>
<dbReference type="AlphaFoldDB" id="A0AAV0AYN9"/>
<keyword evidence="14" id="KW-1185">Reference proteome</keyword>
<dbReference type="PANTHER" id="PTHR12001">
    <property type="entry name" value="GERANYLGERANYL PYROPHOSPHATE SYNTHASE"/>
    <property type="match status" value="1"/>
</dbReference>
<keyword evidence="4" id="KW-0479">Metal-binding</keyword>
<name>A0AAV0AYN9_PHAPC</name>
<dbReference type="Pfam" id="PF00348">
    <property type="entry name" value="polyprenyl_synt"/>
    <property type="match status" value="1"/>
</dbReference>
<evidence type="ECO:0000256" key="8">
    <source>
        <dbReference type="ARBA" id="ARBA00032424"/>
    </source>
</evidence>
<proteinExistence type="inferred from homology"/>
<dbReference type="SUPFAM" id="SSF48576">
    <property type="entry name" value="Terpenoid synthases"/>
    <property type="match status" value="1"/>
</dbReference>
<feature type="region of interest" description="Disordered" evidence="12">
    <location>
        <begin position="203"/>
        <end position="227"/>
    </location>
</feature>
<comment type="cofactor">
    <cofactor evidence="1">
        <name>Mg(2+)</name>
        <dbReference type="ChEBI" id="CHEBI:18420"/>
    </cofactor>
</comment>
<keyword evidence="6" id="KW-0414">Isoprene biosynthesis</keyword>
<dbReference type="PROSITE" id="PS00723">
    <property type="entry name" value="POLYPRENYL_SYNTHASE_1"/>
    <property type="match status" value="1"/>
</dbReference>
<gene>
    <name evidence="13" type="ORF">PPACK8108_LOCUS9595</name>
</gene>
<evidence type="ECO:0000256" key="11">
    <source>
        <dbReference type="RuleBase" id="RU004466"/>
    </source>
</evidence>
<accession>A0AAV0AYN9</accession>
<evidence type="ECO:0000256" key="2">
    <source>
        <dbReference type="ARBA" id="ARBA00006706"/>
    </source>
</evidence>
<evidence type="ECO:0000256" key="9">
    <source>
        <dbReference type="ARBA" id="ARBA00032448"/>
    </source>
</evidence>
<dbReference type="InterPro" id="IPR008949">
    <property type="entry name" value="Isoprenoid_synthase_dom_sf"/>
</dbReference>
<evidence type="ECO:0000313" key="14">
    <source>
        <dbReference type="Proteomes" id="UP001153365"/>
    </source>
</evidence>
<dbReference type="GO" id="GO:1990234">
    <property type="term" value="C:transferase complex"/>
    <property type="evidence" value="ECO:0007669"/>
    <property type="project" value="TreeGrafter"/>
</dbReference>
<keyword evidence="3 11" id="KW-0808">Transferase</keyword>
<dbReference type="Gene3D" id="1.10.600.10">
    <property type="entry name" value="Farnesyl Diphosphate Synthase"/>
    <property type="match status" value="1"/>
</dbReference>
<dbReference type="PROSITE" id="PS00444">
    <property type="entry name" value="POLYPRENYL_SYNTHASE_2"/>
    <property type="match status" value="1"/>
</dbReference>
<organism evidence="13 14">
    <name type="scientific">Phakopsora pachyrhizi</name>
    <name type="common">Asian soybean rust disease fungus</name>
    <dbReference type="NCBI Taxonomy" id="170000"/>
    <lineage>
        <taxon>Eukaryota</taxon>
        <taxon>Fungi</taxon>
        <taxon>Dikarya</taxon>
        <taxon>Basidiomycota</taxon>
        <taxon>Pucciniomycotina</taxon>
        <taxon>Pucciniomycetes</taxon>
        <taxon>Pucciniales</taxon>
        <taxon>Phakopsoraceae</taxon>
        <taxon>Phakopsora</taxon>
    </lineage>
</organism>
<feature type="non-terminal residue" evidence="13">
    <location>
        <position position="404"/>
    </location>
</feature>
<dbReference type="GO" id="GO:0008299">
    <property type="term" value="P:isoprenoid biosynthetic process"/>
    <property type="evidence" value="ECO:0007669"/>
    <property type="project" value="UniProtKB-KW"/>
</dbReference>
<evidence type="ECO:0000313" key="13">
    <source>
        <dbReference type="EMBL" id="CAH7674673.1"/>
    </source>
</evidence>
<reference evidence="13" key="1">
    <citation type="submission" date="2022-06" db="EMBL/GenBank/DDBJ databases">
        <authorList>
            <consortium name="SYNGENTA / RWTH Aachen University"/>
        </authorList>
    </citation>
    <scope>NUCLEOTIDE SEQUENCE</scope>
</reference>
<evidence type="ECO:0000256" key="5">
    <source>
        <dbReference type="ARBA" id="ARBA00022842"/>
    </source>
</evidence>
<evidence type="ECO:0000256" key="10">
    <source>
        <dbReference type="ARBA" id="ARBA00032873"/>
    </source>
</evidence>
<dbReference type="GO" id="GO:0004659">
    <property type="term" value="F:prenyltransferase activity"/>
    <property type="evidence" value="ECO:0007669"/>
    <property type="project" value="InterPro"/>
</dbReference>
<comment type="caution">
    <text evidence="13">The sequence shown here is derived from an EMBL/GenBank/DDBJ whole genome shotgun (WGS) entry which is preliminary data.</text>
</comment>
<comment type="similarity">
    <text evidence="2 11">Belongs to the FPP/GGPP synthase family.</text>
</comment>
<dbReference type="Proteomes" id="UP001153365">
    <property type="component" value="Unassembled WGS sequence"/>
</dbReference>